<name>A0ACC5RBH4_9HYPH</name>
<evidence type="ECO:0000313" key="1">
    <source>
        <dbReference type="EMBL" id="MBK1869957.1"/>
    </source>
</evidence>
<proteinExistence type="predicted"/>
<dbReference type="EMBL" id="JAENHL010000008">
    <property type="protein sequence ID" value="MBK1869957.1"/>
    <property type="molecule type" value="Genomic_DNA"/>
</dbReference>
<sequence length="128" mass="13900">MRDESATVIAFLIAPVFPALLLGIGTPLSRDGPKIITILGLFPIGYVYSAAVTGLFAFPLFLLGTRMGLVRRWSATICGYLIGTFVSAGLQWPYWGGIFDPATLHYGATGVVSGFVFWLIWRQGQART</sequence>
<keyword evidence="2" id="KW-1185">Reference proteome</keyword>
<evidence type="ECO:0000313" key="2">
    <source>
        <dbReference type="Proteomes" id="UP000616151"/>
    </source>
</evidence>
<organism evidence="1 2">
    <name type="scientific">Taklimakanibacter albus</name>
    <dbReference type="NCBI Taxonomy" id="2800327"/>
    <lineage>
        <taxon>Bacteria</taxon>
        <taxon>Pseudomonadati</taxon>
        <taxon>Pseudomonadota</taxon>
        <taxon>Alphaproteobacteria</taxon>
        <taxon>Hyphomicrobiales</taxon>
        <taxon>Aestuariivirgaceae</taxon>
        <taxon>Taklimakanibacter</taxon>
    </lineage>
</organism>
<dbReference type="Proteomes" id="UP000616151">
    <property type="component" value="Unassembled WGS sequence"/>
</dbReference>
<gene>
    <name evidence="1" type="ORF">JHL16_26570</name>
</gene>
<reference evidence="1" key="1">
    <citation type="submission" date="2021-01" db="EMBL/GenBank/DDBJ databases">
        <authorList>
            <person name="Sun Q."/>
        </authorList>
    </citation>
    <scope>NUCLEOTIDE SEQUENCE</scope>
    <source>
        <strain evidence="1">YIM B02566</strain>
    </source>
</reference>
<accession>A0ACC5RBH4</accession>
<comment type="caution">
    <text evidence="1">The sequence shown here is derived from an EMBL/GenBank/DDBJ whole genome shotgun (WGS) entry which is preliminary data.</text>
</comment>
<protein>
    <submittedName>
        <fullName evidence="1">Uncharacterized protein</fullName>
    </submittedName>
</protein>